<dbReference type="Proteomes" id="UP000314294">
    <property type="component" value="Unassembled WGS sequence"/>
</dbReference>
<comment type="caution">
    <text evidence="1">The sequence shown here is derived from an EMBL/GenBank/DDBJ whole genome shotgun (WGS) entry which is preliminary data.</text>
</comment>
<name>A0A4Z2H0D1_9TELE</name>
<evidence type="ECO:0000313" key="1">
    <source>
        <dbReference type="EMBL" id="TNN59216.1"/>
    </source>
</evidence>
<sequence length="65" mass="7355">MQRDRYRLIPRRNVTDATGNMSPITVVLSTQIELGLKSKLDQEIEDIKALCCNQFASCTDLGQQK</sequence>
<dbReference type="AlphaFoldDB" id="A0A4Z2H0D1"/>
<organism evidence="1 2">
    <name type="scientific">Liparis tanakae</name>
    <name type="common">Tanaka's snailfish</name>
    <dbReference type="NCBI Taxonomy" id="230148"/>
    <lineage>
        <taxon>Eukaryota</taxon>
        <taxon>Metazoa</taxon>
        <taxon>Chordata</taxon>
        <taxon>Craniata</taxon>
        <taxon>Vertebrata</taxon>
        <taxon>Euteleostomi</taxon>
        <taxon>Actinopterygii</taxon>
        <taxon>Neopterygii</taxon>
        <taxon>Teleostei</taxon>
        <taxon>Neoteleostei</taxon>
        <taxon>Acanthomorphata</taxon>
        <taxon>Eupercaria</taxon>
        <taxon>Perciformes</taxon>
        <taxon>Cottioidei</taxon>
        <taxon>Cottales</taxon>
        <taxon>Liparidae</taxon>
        <taxon>Liparis</taxon>
    </lineage>
</organism>
<dbReference type="EMBL" id="SRLO01000361">
    <property type="protein sequence ID" value="TNN59216.1"/>
    <property type="molecule type" value="Genomic_DNA"/>
</dbReference>
<protein>
    <submittedName>
        <fullName evidence="1">Uncharacterized protein</fullName>
    </submittedName>
</protein>
<accession>A0A4Z2H0D1</accession>
<gene>
    <name evidence="1" type="ORF">EYF80_030589</name>
</gene>
<keyword evidence="2" id="KW-1185">Reference proteome</keyword>
<evidence type="ECO:0000313" key="2">
    <source>
        <dbReference type="Proteomes" id="UP000314294"/>
    </source>
</evidence>
<reference evidence="1 2" key="1">
    <citation type="submission" date="2019-03" db="EMBL/GenBank/DDBJ databases">
        <title>First draft genome of Liparis tanakae, snailfish: a comprehensive survey of snailfish specific genes.</title>
        <authorList>
            <person name="Kim W."/>
            <person name="Song I."/>
            <person name="Jeong J.-H."/>
            <person name="Kim D."/>
            <person name="Kim S."/>
            <person name="Ryu S."/>
            <person name="Song J.Y."/>
            <person name="Lee S.K."/>
        </authorList>
    </citation>
    <scope>NUCLEOTIDE SEQUENCE [LARGE SCALE GENOMIC DNA]</scope>
    <source>
        <tissue evidence="1">Muscle</tissue>
    </source>
</reference>
<proteinExistence type="predicted"/>